<evidence type="ECO:0000256" key="1">
    <source>
        <dbReference type="SAM" id="MobiDB-lite"/>
    </source>
</evidence>
<reference evidence="3" key="1">
    <citation type="submission" date="2015-01" db="EMBL/GenBank/DDBJ databases">
        <authorList>
            <person name="Durling Mikael"/>
        </authorList>
    </citation>
    <scope>NUCLEOTIDE SEQUENCE</scope>
</reference>
<keyword evidence="2" id="KW-0732">Signal</keyword>
<feature type="region of interest" description="Disordered" evidence="1">
    <location>
        <begin position="162"/>
        <end position="211"/>
    </location>
</feature>
<evidence type="ECO:0000313" key="4">
    <source>
        <dbReference type="EMBL" id="KAF9747338.1"/>
    </source>
</evidence>
<name>A0A0B7KPX3_BIOOC</name>
<feature type="signal peptide" evidence="2">
    <location>
        <begin position="1"/>
        <end position="22"/>
    </location>
</feature>
<dbReference type="AlphaFoldDB" id="A0A0B7KPX3"/>
<gene>
    <name evidence="3" type="ORF">BN869_000012874_1</name>
    <name evidence="4" type="ORF">IM811_002672</name>
</gene>
<evidence type="ECO:0000313" key="3">
    <source>
        <dbReference type="EMBL" id="CEO56816.1"/>
    </source>
</evidence>
<feature type="compositionally biased region" description="Low complexity" evidence="1">
    <location>
        <begin position="172"/>
        <end position="196"/>
    </location>
</feature>
<dbReference type="EMBL" id="JADCTT010000010">
    <property type="protein sequence ID" value="KAF9747338.1"/>
    <property type="molecule type" value="Genomic_DNA"/>
</dbReference>
<proteinExistence type="predicted"/>
<sequence length="389" mass="42244">MAVMKFVAFVVAIASLLTVATAQKYPKEDLILCDCGIGDNKEHPEWSTSRQANWYQDITWPDSAASYPAAPNEVVEVPFEEGIYPWTPAGVTATLPNGDVWTAYIEDGTPDGFKAGTAVGTKEGGQSLNCWAYRGRPVSRALNTTINEDAICWSAFVCNRDSQPPKRPDDMTNPTTTPATASAPSATSVFTTSPSATGGGPQPTQPPKTGSLLVSAAVNPRFINWQNTWDAFISNFVWDRTTGDCIGDPIHGDGFNITLKCSGTQIDEDSHMTLLLIKALRDVGLTSLWFNQNPVVPTGTIGRSNSTSWVVMPEAFSLTAIDASTSHVVGQISYNTKYDNFLAGPCSTCEAARFDKSFFDPLILALEGSYPKYFRYTIQANCEPWKVCK</sequence>
<protein>
    <submittedName>
        <fullName evidence="3">Uncharacterized protein</fullName>
    </submittedName>
</protein>
<organism evidence="3">
    <name type="scientific">Bionectria ochroleuca</name>
    <name type="common">Gliocladium roseum</name>
    <dbReference type="NCBI Taxonomy" id="29856"/>
    <lineage>
        <taxon>Eukaryota</taxon>
        <taxon>Fungi</taxon>
        <taxon>Dikarya</taxon>
        <taxon>Ascomycota</taxon>
        <taxon>Pezizomycotina</taxon>
        <taxon>Sordariomycetes</taxon>
        <taxon>Hypocreomycetidae</taxon>
        <taxon>Hypocreales</taxon>
        <taxon>Bionectriaceae</taxon>
        <taxon>Clonostachys</taxon>
    </lineage>
</organism>
<feature type="chain" id="PRO_5044541208" evidence="2">
    <location>
        <begin position="23"/>
        <end position="389"/>
    </location>
</feature>
<accession>A0A0B7KPX3</accession>
<evidence type="ECO:0000256" key="2">
    <source>
        <dbReference type="SAM" id="SignalP"/>
    </source>
</evidence>
<dbReference type="EMBL" id="CDPU01000075">
    <property type="protein sequence ID" value="CEO56816.1"/>
    <property type="molecule type" value="Genomic_DNA"/>
</dbReference>
<reference evidence="4" key="2">
    <citation type="submission" date="2020-10" db="EMBL/GenBank/DDBJ databases">
        <title>High-Quality Genome Resource of Clonostachys rosea strain S41 by Oxford Nanopore Long-Read Sequencing.</title>
        <authorList>
            <person name="Wang H."/>
        </authorList>
    </citation>
    <scope>NUCLEOTIDE SEQUENCE</scope>
    <source>
        <strain evidence="4">S41</strain>
    </source>
</reference>
<dbReference type="Proteomes" id="UP000616885">
    <property type="component" value="Unassembled WGS sequence"/>
</dbReference>